<organism evidence="3 4">
    <name type="scientific">Alteromonas profundi</name>
    <dbReference type="NCBI Taxonomy" id="2696062"/>
    <lineage>
        <taxon>Bacteria</taxon>
        <taxon>Pseudomonadati</taxon>
        <taxon>Pseudomonadota</taxon>
        <taxon>Gammaproteobacteria</taxon>
        <taxon>Alteromonadales</taxon>
        <taxon>Alteromonadaceae</taxon>
        <taxon>Alteromonas/Salinimonas group</taxon>
        <taxon>Alteromonas</taxon>
    </lineage>
</organism>
<dbReference type="AlphaFoldDB" id="A0A7X5LHT0"/>
<dbReference type="InterPro" id="IPR038678">
    <property type="entry name" value="Spondin_N_sf"/>
</dbReference>
<dbReference type="EMBL" id="JAAAWN010000001">
    <property type="protein sequence ID" value="NDV89617.1"/>
    <property type="molecule type" value="Genomic_DNA"/>
</dbReference>
<proteinExistence type="predicted"/>
<evidence type="ECO:0000259" key="2">
    <source>
        <dbReference type="Pfam" id="PF06468"/>
    </source>
</evidence>
<protein>
    <recommendedName>
        <fullName evidence="2">Spondin domain-containing protein</fullName>
    </recommendedName>
</protein>
<feature type="domain" description="Spondin" evidence="2">
    <location>
        <begin position="42"/>
        <end position="160"/>
    </location>
</feature>
<dbReference type="Gene3D" id="2.60.40.2130">
    <property type="entry name" value="F-spondin domain"/>
    <property type="match status" value="1"/>
</dbReference>
<gene>
    <name evidence="3" type="ORF">GTH32_00195</name>
</gene>
<evidence type="ECO:0000313" key="4">
    <source>
        <dbReference type="Proteomes" id="UP000470213"/>
    </source>
</evidence>
<dbReference type="Proteomes" id="UP000470213">
    <property type="component" value="Unassembled WGS sequence"/>
</dbReference>
<keyword evidence="4" id="KW-1185">Reference proteome</keyword>
<dbReference type="Pfam" id="PF06468">
    <property type="entry name" value="Spond_N"/>
    <property type="match status" value="1"/>
</dbReference>
<reference evidence="3 4" key="1">
    <citation type="submission" date="2020-01" db="EMBL/GenBank/DDBJ databases">
        <authorList>
            <person name="Chen J."/>
            <person name="Zhu S."/>
            <person name="Yang J."/>
        </authorList>
    </citation>
    <scope>NUCLEOTIDE SEQUENCE [LARGE SCALE GENOMIC DNA]</scope>
    <source>
        <strain evidence="3 4">345S023</strain>
    </source>
</reference>
<dbReference type="InterPro" id="IPR009465">
    <property type="entry name" value="Spondin_N"/>
</dbReference>
<evidence type="ECO:0000313" key="3">
    <source>
        <dbReference type="EMBL" id="NDV89617.1"/>
    </source>
</evidence>
<evidence type="ECO:0000256" key="1">
    <source>
        <dbReference type="SAM" id="SignalP"/>
    </source>
</evidence>
<feature type="signal peptide" evidence="1">
    <location>
        <begin position="1"/>
        <end position="27"/>
    </location>
</feature>
<dbReference type="NCBIfam" id="NF038123">
    <property type="entry name" value="NF038123_dom"/>
    <property type="match status" value="1"/>
</dbReference>
<feature type="chain" id="PRO_5031182236" description="Spondin domain-containing protein" evidence="1">
    <location>
        <begin position="28"/>
        <end position="240"/>
    </location>
</feature>
<sequence>MLRFNSKGFRKTVLATALFASAGLAHSADLEVTVQNLTQGIYFTPILISAHSNDASLFELGETASVELQAMAEGGDISGLATATEALSANNIANPAEGLLGPAMSTTASVTTDEGNDVLSIVAMMLPTNDGFIGLDNWAIPEAPGTYTIYLNAYDAGTEANDEIRGSGAPGEAGLPVPPPLEDVVGNNGVGVTATVANDSVHIHPGNIGDDDATGGVSDVDNTVQRWLNPVAKVTVVVSE</sequence>
<keyword evidence="1" id="KW-0732">Signal</keyword>
<accession>A0A7X5LHT0</accession>
<dbReference type="RefSeq" id="WP_163083220.1">
    <property type="nucleotide sequence ID" value="NZ_JAAAWN010000001.1"/>
</dbReference>
<name>A0A7X5LHT0_9ALTE</name>
<comment type="caution">
    <text evidence="3">The sequence shown here is derived from an EMBL/GenBank/DDBJ whole genome shotgun (WGS) entry which is preliminary data.</text>
</comment>